<evidence type="ECO:0000256" key="2">
    <source>
        <dbReference type="ARBA" id="ARBA00022695"/>
    </source>
</evidence>
<keyword evidence="3" id="KW-0547">Nucleotide-binding</keyword>
<evidence type="ECO:0000256" key="1">
    <source>
        <dbReference type="ARBA" id="ARBA00022679"/>
    </source>
</evidence>
<evidence type="ECO:0000259" key="5">
    <source>
        <dbReference type="Pfam" id="PF26305"/>
    </source>
</evidence>
<evidence type="ECO:0000313" key="7">
    <source>
        <dbReference type="Proteomes" id="UP000595917"/>
    </source>
</evidence>
<feature type="domain" description="cGAS/DncV-like nucleotidyltransferase C-terminal helical" evidence="5">
    <location>
        <begin position="223"/>
        <end position="312"/>
    </location>
</feature>
<protein>
    <recommendedName>
        <fullName evidence="5">cGAS/DncV-like nucleotidyltransferase C-terminal helical domain-containing protein</fullName>
    </recommendedName>
</protein>
<gene>
    <name evidence="6" type="ORF">JFL75_11520</name>
</gene>
<keyword evidence="4" id="KW-0051">Antiviral defense</keyword>
<dbReference type="InterPro" id="IPR058909">
    <property type="entry name" value="CD_NTase_C"/>
</dbReference>
<dbReference type="AlphaFoldDB" id="A0A7T7XJI8"/>
<dbReference type="RefSeq" id="WP_215624881.1">
    <property type="nucleotide sequence ID" value="NZ_CP067089.2"/>
</dbReference>
<evidence type="ECO:0000313" key="6">
    <source>
        <dbReference type="EMBL" id="QQO07575.1"/>
    </source>
</evidence>
<organism evidence="6 7">
    <name type="scientific">Breznakiella homolactica</name>
    <dbReference type="NCBI Taxonomy" id="2798577"/>
    <lineage>
        <taxon>Bacteria</taxon>
        <taxon>Pseudomonadati</taxon>
        <taxon>Spirochaetota</taxon>
        <taxon>Spirochaetia</taxon>
        <taxon>Spirochaetales</taxon>
        <taxon>Breznakiellaceae</taxon>
        <taxon>Breznakiella</taxon>
    </lineage>
</organism>
<dbReference type="Pfam" id="PF26305">
    <property type="entry name" value="CD_NTase_C"/>
    <property type="match status" value="1"/>
</dbReference>
<evidence type="ECO:0000256" key="3">
    <source>
        <dbReference type="ARBA" id="ARBA00022741"/>
    </source>
</evidence>
<dbReference type="Proteomes" id="UP000595917">
    <property type="component" value="Chromosome"/>
</dbReference>
<dbReference type="EMBL" id="CP067089">
    <property type="protein sequence ID" value="QQO07575.1"/>
    <property type="molecule type" value="Genomic_DNA"/>
</dbReference>
<evidence type="ECO:0000256" key="4">
    <source>
        <dbReference type="ARBA" id="ARBA00023118"/>
    </source>
</evidence>
<keyword evidence="7" id="KW-1185">Reference proteome</keyword>
<keyword evidence="1" id="KW-0808">Transferase</keyword>
<name>A0A7T7XJI8_9SPIR</name>
<accession>A0A7T7XJI8</accession>
<reference evidence="6" key="1">
    <citation type="submission" date="2021-01" db="EMBL/GenBank/DDBJ databases">
        <title>Description of Breznakiella homolactica.</title>
        <authorList>
            <person name="Song Y."/>
            <person name="Brune A."/>
        </authorList>
    </citation>
    <scope>NUCLEOTIDE SEQUENCE</scope>
    <source>
        <strain evidence="6">RmG30</strain>
    </source>
</reference>
<keyword evidence="2" id="KW-0548">Nucleotidyltransferase</keyword>
<proteinExistence type="predicted"/>
<sequence>MGIKNKLEKLRQRRTDNDVLFASIGDSISYSVRKSLREKSYESAGLSENEIYIIESMREVENEYTQKSFSEADRIFNQLTLKGLVDVEFEYQGSVTNNTNIKYVSDIDLLIICKRFYSLAPPLKPTIPYKGDPLQDLKKIRSICIKILKEAFPAADIDTTKSKCISISGGSLKRKVDLVMCNWYHTSKYEETQDETYLGVNILDYHNNERVDNFPFLHNYYLHEKDENTNGKFKQLIRLVKSIKNDSDEEIDISSYEITALLYHMSNQNINNCRSAIETLKNISSYFYYLITNQNYLEKLFVPNQTVKISDSLNKNELLKLIKVIIELAEEL</sequence>
<dbReference type="KEGG" id="bhc:JFL75_11520"/>